<name>A0ABR7ZW86_9CYAN</name>
<protein>
    <submittedName>
        <fullName evidence="1">Uncharacterized protein</fullName>
    </submittedName>
</protein>
<reference evidence="1 2" key="1">
    <citation type="journal article" date="2020" name="ISME J.">
        <title>Comparative genomics reveals insights into cyanobacterial evolution and habitat adaptation.</title>
        <authorList>
            <person name="Chen M.Y."/>
            <person name="Teng W.K."/>
            <person name="Zhao L."/>
            <person name="Hu C.X."/>
            <person name="Zhou Y.K."/>
            <person name="Han B.P."/>
            <person name="Song L.R."/>
            <person name="Shu W.S."/>
        </authorList>
    </citation>
    <scope>NUCLEOTIDE SEQUENCE [LARGE SCALE GENOMIC DNA]</scope>
    <source>
        <strain evidence="1 2">FACHB-723</strain>
    </source>
</reference>
<proteinExistence type="predicted"/>
<dbReference type="EMBL" id="JACJQB010000008">
    <property type="protein sequence ID" value="MBD2187740.1"/>
    <property type="molecule type" value="Genomic_DNA"/>
</dbReference>
<dbReference type="Proteomes" id="UP000642094">
    <property type="component" value="Unassembled WGS sequence"/>
</dbReference>
<evidence type="ECO:0000313" key="1">
    <source>
        <dbReference type="EMBL" id="MBD2187740.1"/>
    </source>
</evidence>
<organism evidence="1 2">
    <name type="scientific">Pseudanabaena mucicola FACHB-723</name>
    <dbReference type="NCBI Taxonomy" id="2692860"/>
    <lineage>
        <taxon>Bacteria</taxon>
        <taxon>Bacillati</taxon>
        <taxon>Cyanobacteriota</taxon>
        <taxon>Cyanophyceae</taxon>
        <taxon>Pseudanabaenales</taxon>
        <taxon>Pseudanabaenaceae</taxon>
        <taxon>Pseudanabaena</taxon>
    </lineage>
</organism>
<keyword evidence="2" id="KW-1185">Reference proteome</keyword>
<sequence length="303" mass="34987">MSSSKNMRFYEGEEWETYIQLLLKRHYKLNYQEVPAKHKGDFGIEGYSSCGAVFQCYATEAYETNQRYEAQRKKITTDIGKFIKNKDEFIKLFGNTVINRWILLVPVFDSALLPQHASKKAKEVLELNLPYVSNDFKIFIATDDHFAKERNELANSGVIDIDIPDTEISSKNREEWLNLNDGLVKNLDIKGQKILGISSDDKIESFKRLIIDQYLSGQNLLNQLSDNYPDLYASLSNYKLIYESELSMTSLINDSASNNFFRQTLKEYEQNIKSVTPNLSSTTIKKLSLEAISDWLMRCPLDF</sequence>
<dbReference type="RefSeq" id="WP_190402611.1">
    <property type="nucleotide sequence ID" value="NZ_JACJQB010000008.1"/>
</dbReference>
<accession>A0ABR7ZW86</accession>
<evidence type="ECO:0000313" key="2">
    <source>
        <dbReference type="Proteomes" id="UP000642094"/>
    </source>
</evidence>
<gene>
    <name evidence="1" type="ORF">H6F41_06230</name>
</gene>
<comment type="caution">
    <text evidence="1">The sequence shown here is derived from an EMBL/GenBank/DDBJ whole genome shotgun (WGS) entry which is preliminary data.</text>
</comment>